<name>A0A7X0M5L8_9ACTN</name>
<keyword evidence="3" id="KW-1185">Reference proteome</keyword>
<evidence type="ECO:0000256" key="1">
    <source>
        <dbReference type="SAM" id="MobiDB-lite"/>
    </source>
</evidence>
<comment type="caution">
    <text evidence="2">The sequence shown here is derived from an EMBL/GenBank/DDBJ whole genome shotgun (WGS) entry which is preliminary data.</text>
</comment>
<gene>
    <name evidence="2" type="ORF">BJ992_002249</name>
</gene>
<evidence type="ECO:0000313" key="3">
    <source>
        <dbReference type="Proteomes" id="UP000555564"/>
    </source>
</evidence>
<organism evidence="2 3">
    <name type="scientific">Sphaerisporangium rubeum</name>
    <dbReference type="NCBI Taxonomy" id="321317"/>
    <lineage>
        <taxon>Bacteria</taxon>
        <taxon>Bacillati</taxon>
        <taxon>Actinomycetota</taxon>
        <taxon>Actinomycetes</taxon>
        <taxon>Streptosporangiales</taxon>
        <taxon>Streptosporangiaceae</taxon>
        <taxon>Sphaerisporangium</taxon>
    </lineage>
</organism>
<proteinExistence type="predicted"/>
<evidence type="ECO:0000313" key="2">
    <source>
        <dbReference type="EMBL" id="MBB6472818.1"/>
    </source>
</evidence>
<feature type="region of interest" description="Disordered" evidence="1">
    <location>
        <begin position="135"/>
        <end position="205"/>
    </location>
</feature>
<sequence length="205" mass="22554">MSRSSPAFHRVVPSRRALAWTARRVARRSLRAPDPRTSGLVRRWHVTATFPRNALGVSRKWSPIRGRTVIWRTFDACAPCLRTLCESYCTSARSFVAPADSPPPRPRHHQTRQSVCSPVSIVINGQDLEQISFTATPADDHPGVGTEGCRRAAEGAGRGPEGDGDPYRCQGRVTRSPLLHRGPLEGSPRRRGRRCEGSSGVQGRS</sequence>
<dbReference type="AlphaFoldDB" id="A0A7X0M5L8"/>
<dbReference type="EMBL" id="JACHIU010000001">
    <property type="protein sequence ID" value="MBB6472818.1"/>
    <property type="molecule type" value="Genomic_DNA"/>
</dbReference>
<dbReference type="Proteomes" id="UP000555564">
    <property type="component" value="Unassembled WGS sequence"/>
</dbReference>
<feature type="compositionally biased region" description="Basic and acidic residues" evidence="1">
    <location>
        <begin position="138"/>
        <end position="153"/>
    </location>
</feature>
<protein>
    <submittedName>
        <fullName evidence="2">Uncharacterized protein</fullName>
    </submittedName>
</protein>
<accession>A0A7X0M5L8</accession>
<reference evidence="2 3" key="1">
    <citation type="submission" date="2020-08" db="EMBL/GenBank/DDBJ databases">
        <title>Sequencing the genomes of 1000 actinobacteria strains.</title>
        <authorList>
            <person name="Klenk H.-P."/>
        </authorList>
    </citation>
    <scope>NUCLEOTIDE SEQUENCE [LARGE SCALE GENOMIC DNA]</scope>
    <source>
        <strain evidence="2 3">DSM 44936</strain>
    </source>
</reference>